<evidence type="ECO:0000256" key="3">
    <source>
        <dbReference type="ARBA" id="ARBA00048505"/>
    </source>
</evidence>
<dbReference type="InterPro" id="IPR001279">
    <property type="entry name" value="Metallo-B-lactamas"/>
</dbReference>
<comment type="catalytic activity">
    <reaction evidence="3">
        <text>3',5'-cyclic UMP + H2O = UMP + H(+)</text>
        <dbReference type="Rhea" id="RHEA:70575"/>
        <dbReference type="ChEBI" id="CHEBI:15377"/>
        <dbReference type="ChEBI" id="CHEBI:15378"/>
        <dbReference type="ChEBI" id="CHEBI:57865"/>
        <dbReference type="ChEBI" id="CHEBI:184387"/>
    </reaction>
    <physiologicalReaction direction="left-to-right" evidence="3">
        <dbReference type="Rhea" id="RHEA:70576"/>
    </physiologicalReaction>
</comment>
<dbReference type="Gene3D" id="3.60.15.10">
    <property type="entry name" value="Ribonuclease Z/Hydroxyacylglutathione hydrolase-like"/>
    <property type="match status" value="1"/>
</dbReference>
<dbReference type="EMBL" id="JAPDIA010000008">
    <property type="protein sequence ID" value="MDG0812965.1"/>
    <property type="molecule type" value="Genomic_DNA"/>
</dbReference>
<gene>
    <name evidence="5" type="ORF">OMP40_29315</name>
</gene>
<accession>A0A9X4QVP9</accession>
<dbReference type="SUPFAM" id="SSF56281">
    <property type="entry name" value="Metallo-hydrolase/oxidoreductase"/>
    <property type="match status" value="1"/>
</dbReference>
<protein>
    <submittedName>
        <fullName evidence="5">MBL fold metallo-hydrolase</fullName>
    </submittedName>
</protein>
<comment type="function">
    <text evidence="2">Counteracts the endogenous Pycsar antiviral defense system. Phosphodiesterase that enables metal-dependent hydrolysis of host cyclic nucleotide Pycsar defense signals such as cCMP and cUMP.</text>
</comment>
<dbReference type="Pfam" id="PF12706">
    <property type="entry name" value="Lactamase_B_2"/>
    <property type="match status" value="1"/>
</dbReference>
<evidence type="ECO:0000313" key="5">
    <source>
        <dbReference type="EMBL" id="MDG0812965.1"/>
    </source>
</evidence>
<comment type="caution">
    <text evidence="5">The sequence shown here is derived from an EMBL/GenBank/DDBJ whole genome shotgun (WGS) entry which is preliminary data.</text>
</comment>
<dbReference type="Proteomes" id="UP001153404">
    <property type="component" value="Unassembled WGS sequence"/>
</dbReference>
<proteinExistence type="predicted"/>
<sequence>MSATHHQDLIVKVLGNGDSLGTPRVYCECAVCEEARGAGLNVRRRSSIWLRTADEAPLLVDCGPDWRNQMERLGARRVERALLTHAHVDHIGGLAEWADACRWLEMTAELHAPAEVLQDVSIRYPWIGGRLLHRPLEQGGDLAYGGWSIRAWKVNHGKNGYSYAYRFDHRDGGSFAYCPDSIDLSDEQKAPLRGLSLLILGTSFYEEPYPMSTRSLYDVKEGLRLTEEVGAPSVVFTHLSHDIDVRRDYGLPAWARFAAEGMELRVPAAKRGV</sequence>
<reference evidence="5" key="1">
    <citation type="submission" date="2022-10" db="EMBL/GenBank/DDBJ databases">
        <title>Comparative genomic analysis of Cohnella hashimotonis sp. nov., isolated from the International Space Station.</title>
        <authorList>
            <person name="Simpson A."/>
            <person name="Venkateswaran K."/>
        </authorList>
    </citation>
    <scope>NUCLEOTIDE SEQUENCE</scope>
    <source>
        <strain evidence="5">DSM 28161</strain>
    </source>
</reference>
<dbReference type="CDD" id="cd16279">
    <property type="entry name" value="metallo-hydrolase-like_MBL-fold"/>
    <property type="match status" value="1"/>
</dbReference>
<evidence type="ECO:0000256" key="1">
    <source>
        <dbReference type="ARBA" id="ARBA00034221"/>
    </source>
</evidence>
<dbReference type="RefSeq" id="WP_277536638.1">
    <property type="nucleotide sequence ID" value="NZ_JAPDIA010000008.1"/>
</dbReference>
<feature type="domain" description="Metallo-beta-lactamase" evidence="4">
    <location>
        <begin position="44"/>
        <end position="238"/>
    </location>
</feature>
<name>A0A9X4QVP9_9BACL</name>
<organism evidence="5 6">
    <name type="scientific">Cohnella rhizosphaerae</name>
    <dbReference type="NCBI Taxonomy" id="1457232"/>
    <lineage>
        <taxon>Bacteria</taxon>
        <taxon>Bacillati</taxon>
        <taxon>Bacillota</taxon>
        <taxon>Bacilli</taxon>
        <taxon>Bacillales</taxon>
        <taxon>Paenibacillaceae</taxon>
        <taxon>Cohnella</taxon>
    </lineage>
</organism>
<dbReference type="PANTHER" id="PTHR42663:SF6">
    <property type="entry name" value="HYDROLASE C777.06C-RELATED"/>
    <property type="match status" value="1"/>
</dbReference>
<evidence type="ECO:0000256" key="2">
    <source>
        <dbReference type="ARBA" id="ARBA00034301"/>
    </source>
</evidence>
<comment type="catalytic activity">
    <reaction evidence="1">
        <text>3',5'-cyclic CMP + H2O = CMP + H(+)</text>
        <dbReference type="Rhea" id="RHEA:72675"/>
        <dbReference type="ChEBI" id="CHEBI:15377"/>
        <dbReference type="ChEBI" id="CHEBI:15378"/>
        <dbReference type="ChEBI" id="CHEBI:58003"/>
        <dbReference type="ChEBI" id="CHEBI:60377"/>
    </reaction>
    <physiologicalReaction direction="left-to-right" evidence="1">
        <dbReference type="Rhea" id="RHEA:72676"/>
    </physiologicalReaction>
</comment>
<dbReference type="InterPro" id="IPR036866">
    <property type="entry name" value="RibonucZ/Hydroxyglut_hydro"/>
</dbReference>
<dbReference type="PANTHER" id="PTHR42663">
    <property type="entry name" value="HYDROLASE C777.06C-RELATED-RELATED"/>
    <property type="match status" value="1"/>
</dbReference>
<dbReference type="AlphaFoldDB" id="A0A9X4QVP9"/>
<evidence type="ECO:0000259" key="4">
    <source>
        <dbReference type="SMART" id="SM00849"/>
    </source>
</evidence>
<keyword evidence="6" id="KW-1185">Reference proteome</keyword>
<evidence type="ECO:0000313" key="6">
    <source>
        <dbReference type="Proteomes" id="UP001153404"/>
    </source>
</evidence>
<dbReference type="SMART" id="SM00849">
    <property type="entry name" value="Lactamase_B"/>
    <property type="match status" value="1"/>
</dbReference>